<dbReference type="InterPro" id="IPR011344">
    <property type="entry name" value="ssDNA-bd"/>
</dbReference>
<evidence type="ECO:0000256" key="1">
    <source>
        <dbReference type="ARBA" id="ARBA00023125"/>
    </source>
</evidence>
<dbReference type="GO" id="GO:0003677">
    <property type="term" value="F:DNA binding"/>
    <property type="evidence" value="ECO:0007669"/>
    <property type="project" value="UniProtKB-KW"/>
</dbReference>
<organism evidence="5 6">
    <name type="scientific">Polluticaenibacter yanchengensis</name>
    <dbReference type="NCBI Taxonomy" id="3014562"/>
    <lineage>
        <taxon>Bacteria</taxon>
        <taxon>Pseudomonadati</taxon>
        <taxon>Bacteroidota</taxon>
        <taxon>Chitinophagia</taxon>
        <taxon>Chitinophagales</taxon>
        <taxon>Chitinophagaceae</taxon>
        <taxon>Polluticaenibacter</taxon>
    </lineage>
</organism>
<accession>A0ABT4UHN1</accession>
<dbReference type="CDD" id="cd04496">
    <property type="entry name" value="SSB_OBF"/>
    <property type="match status" value="1"/>
</dbReference>
<dbReference type="PANTHER" id="PTHR10302:SF0">
    <property type="entry name" value="SINGLE-STRANDED DNA-BINDING PROTEIN, MITOCHONDRIAL"/>
    <property type="match status" value="1"/>
</dbReference>
<evidence type="ECO:0000313" key="6">
    <source>
        <dbReference type="Proteomes" id="UP001210231"/>
    </source>
</evidence>
<feature type="compositionally biased region" description="Gly residues" evidence="4">
    <location>
        <begin position="106"/>
        <end position="116"/>
    </location>
</feature>
<dbReference type="Proteomes" id="UP001210231">
    <property type="component" value="Unassembled WGS sequence"/>
</dbReference>
<dbReference type="EMBL" id="JAQGEF010000005">
    <property type="protein sequence ID" value="MDA3614311.1"/>
    <property type="molecule type" value="Genomic_DNA"/>
</dbReference>
<evidence type="ECO:0000256" key="3">
    <source>
        <dbReference type="RuleBase" id="RU000524"/>
    </source>
</evidence>
<sequence length="152" mass="16385">MIKLQVIGNLGKDSTTNTVNGKSVINFSVAHTERFKDSSGENKERVIWVECAYWSDRTAVGQYLLKGQLVYVEGTPELRTYQKNDGTQGASLSLRVLNIQLLGSRNQGGNGNGGSQTDGSNYNNQYNTGSTQPSVVPPASAPSSPVDDDLPF</sequence>
<dbReference type="SUPFAM" id="SSF50249">
    <property type="entry name" value="Nucleic acid-binding proteins"/>
    <property type="match status" value="1"/>
</dbReference>
<protein>
    <recommendedName>
        <fullName evidence="2 3">Single-stranded DNA-binding protein</fullName>
    </recommendedName>
</protein>
<feature type="compositionally biased region" description="Polar residues" evidence="4">
    <location>
        <begin position="122"/>
        <end position="132"/>
    </location>
</feature>
<keyword evidence="6" id="KW-1185">Reference proteome</keyword>
<dbReference type="PIRSF" id="PIRSF002070">
    <property type="entry name" value="SSB"/>
    <property type="match status" value="1"/>
</dbReference>
<gene>
    <name evidence="5" type="primary">ssb</name>
    <name evidence="5" type="ORF">O3P16_05795</name>
</gene>
<comment type="caution">
    <text evidence="5">The sequence shown here is derived from an EMBL/GenBank/DDBJ whole genome shotgun (WGS) entry which is preliminary data.</text>
</comment>
<dbReference type="PANTHER" id="PTHR10302">
    <property type="entry name" value="SINGLE-STRANDED DNA-BINDING PROTEIN"/>
    <property type="match status" value="1"/>
</dbReference>
<dbReference type="Pfam" id="PF00436">
    <property type="entry name" value="SSB"/>
    <property type="match status" value="1"/>
</dbReference>
<dbReference type="InterPro" id="IPR000424">
    <property type="entry name" value="Primosome_PriB/ssb"/>
</dbReference>
<dbReference type="InterPro" id="IPR012340">
    <property type="entry name" value="NA-bd_OB-fold"/>
</dbReference>
<dbReference type="Gene3D" id="2.40.50.140">
    <property type="entry name" value="Nucleic acid-binding proteins"/>
    <property type="match status" value="1"/>
</dbReference>
<reference evidence="5 6" key="1">
    <citation type="submission" date="2022-12" db="EMBL/GenBank/DDBJ databases">
        <title>Chitinophagaceae gen. sp. nov., a new member of the family Chitinophagaceae, isolated from soil in a chemical factory.</title>
        <authorList>
            <person name="Ke Z."/>
        </authorList>
    </citation>
    <scope>NUCLEOTIDE SEQUENCE [LARGE SCALE GENOMIC DNA]</scope>
    <source>
        <strain evidence="5 6">LY-5</strain>
    </source>
</reference>
<evidence type="ECO:0000313" key="5">
    <source>
        <dbReference type="EMBL" id="MDA3614311.1"/>
    </source>
</evidence>
<keyword evidence="1 2" id="KW-0238">DNA-binding</keyword>
<evidence type="ECO:0000256" key="4">
    <source>
        <dbReference type="SAM" id="MobiDB-lite"/>
    </source>
</evidence>
<feature type="region of interest" description="Disordered" evidence="4">
    <location>
        <begin position="105"/>
        <end position="152"/>
    </location>
</feature>
<name>A0ABT4UHN1_9BACT</name>
<dbReference type="NCBIfam" id="TIGR00621">
    <property type="entry name" value="ssb"/>
    <property type="match status" value="1"/>
</dbReference>
<proteinExistence type="predicted"/>
<evidence type="ECO:0000256" key="2">
    <source>
        <dbReference type="PIRNR" id="PIRNR002070"/>
    </source>
</evidence>
<dbReference type="PROSITE" id="PS50935">
    <property type="entry name" value="SSB"/>
    <property type="match status" value="1"/>
</dbReference>
<dbReference type="RefSeq" id="WP_407030639.1">
    <property type="nucleotide sequence ID" value="NZ_JAQGEF010000005.1"/>
</dbReference>